<gene>
    <name evidence="1" type="ORF">Tci_041081</name>
</gene>
<dbReference type="InterPro" id="IPR036397">
    <property type="entry name" value="RNaseH_sf"/>
</dbReference>
<sequence>MICFIIIDGRSCENLVPKALVKAFKLPTEPHHSPYQIGWIKKGPTLEMTEICKVPLAIEKHYNELVTCDIVNIDASQVLLGRPWQHDMYATYQENKTLVTLVASPKEIQAARKETWVSYAYVVKGIEEVRENALPMVSKMAHFIPFKKTSDAAHIERLFFQDVVRLHGVPRSIASDQDSKFLAHFLVDTLEAIEYIFEF</sequence>
<dbReference type="SUPFAM" id="SSF53098">
    <property type="entry name" value="Ribonuclease H-like"/>
    <property type="match status" value="1"/>
</dbReference>
<accession>A0A6L2M517</accession>
<dbReference type="InterPro" id="IPR012337">
    <property type="entry name" value="RNaseH-like_sf"/>
</dbReference>
<dbReference type="PANTHER" id="PTHR35046">
    <property type="entry name" value="ZINC KNUCKLE (CCHC-TYPE) FAMILY PROTEIN"/>
    <property type="match status" value="1"/>
</dbReference>
<dbReference type="CDD" id="cd00303">
    <property type="entry name" value="retropepsin_like"/>
    <property type="match status" value="1"/>
</dbReference>
<keyword evidence="1" id="KW-0645">Protease</keyword>
<protein>
    <submittedName>
        <fullName evidence="1">Asp_protease_2 domain-containing protein</fullName>
    </submittedName>
</protein>
<dbReference type="Gene3D" id="3.30.420.10">
    <property type="entry name" value="Ribonuclease H-like superfamily/Ribonuclease H"/>
    <property type="match status" value="1"/>
</dbReference>
<dbReference type="EMBL" id="BKCJ010005872">
    <property type="protein sequence ID" value="GEU69103.1"/>
    <property type="molecule type" value="Genomic_DNA"/>
</dbReference>
<keyword evidence="1" id="KW-0378">Hydrolase</keyword>
<comment type="caution">
    <text evidence="1">The sequence shown here is derived from an EMBL/GenBank/DDBJ whole genome shotgun (WGS) entry which is preliminary data.</text>
</comment>
<dbReference type="GO" id="GO:0008233">
    <property type="term" value="F:peptidase activity"/>
    <property type="evidence" value="ECO:0007669"/>
    <property type="project" value="UniProtKB-KW"/>
</dbReference>
<reference evidence="1" key="1">
    <citation type="journal article" date="2019" name="Sci. Rep.">
        <title>Draft genome of Tanacetum cinerariifolium, the natural source of mosquito coil.</title>
        <authorList>
            <person name="Yamashiro T."/>
            <person name="Shiraishi A."/>
            <person name="Satake H."/>
            <person name="Nakayama K."/>
        </authorList>
    </citation>
    <scope>NUCLEOTIDE SEQUENCE</scope>
</reference>
<proteinExistence type="predicted"/>
<organism evidence="1">
    <name type="scientific">Tanacetum cinerariifolium</name>
    <name type="common">Dalmatian daisy</name>
    <name type="synonym">Chrysanthemum cinerariifolium</name>
    <dbReference type="NCBI Taxonomy" id="118510"/>
    <lineage>
        <taxon>Eukaryota</taxon>
        <taxon>Viridiplantae</taxon>
        <taxon>Streptophyta</taxon>
        <taxon>Embryophyta</taxon>
        <taxon>Tracheophyta</taxon>
        <taxon>Spermatophyta</taxon>
        <taxon>Magnoliopsida</taxon>
        <taxon>eudicotyledons</taxon>
        <taxon>Gunneridae</taxon>
        <taxon>Pentapetalae</taxon>
        <taxon>asterids</taxon>
        <taxon>campanulids</taxon>
        <taxon>Asterales</taxon>
        <taxon>Asteraceae</taxon>
        <taxon>Asteroideae</taxon>
        <taxon>Anthemideae</taxon>
        <taxon>Anthemidinae</taxon>
        <taxon>Tanacetum</taxon>
    </lineage>
</organism>
<evidence type="ECO:0000313" key="1">
    <source>
        <dbReference type="EMBL" id="GEU69103.1"/>
    </source>
</evidence>
<dbReference type="GO" id="GO:0003676">
    <property type="term" value="F:nucleic acid binding"/>
    <property type="evidence" value="ECO:0007669"/>
    <property type="project" value="InterPro"/>
</dbReference>
<dbReference type="PANTHER" id="PTHR35046:SF9">
    <property type="entry name" value="RNA-DIRECTED DNA POLYMERASE"/>
    <property type="match status" value="1"/>
</dbReference>
<dbReference type="GO" id="GO:0006508">
    <property type="term" value="P:proteolysis"/>
    <property type="evidence" value="ECO:0007669"/>
    <property type="project" value="UniProtKB-KW"/>
</dbReference>
<name>A0A6L2M517_TANCI</name>
<dbReference type="AlphaFoldDB" id="A0A6L2M517"/>